<dbReference type="PANTHER" id="PTHR47148">
    <property type="entry name" value="CYTOCHROME C OXIDASE ASSEMBLY FACTOR 1 HOMOLOG"/>
    <property type="match status" value="1"/>
</dbReference>
<reference evidence="1" key="1">
    <citation type="submission" date="2022-07" db="EMBL/GenBank/DDBJ databases">
        <authorList>
            <person name="Trinca V."/>
            <person name="Uliana J.V.C."/>
            <person name="Torres T.T."/>
            <person name="Ward R.J."/>
            <person name="Monesi N."/>
        </authorList>
    </citation>
    <scope>NUCLEOTIDE SEQUENCE</scope>
    <source>
        <strain evidence="1">HSMRA1968</strain>
        <tissue evidence="1">Whole embryos</tissue>
    </source>
</reference>
<dbReference type="GO" id="GO:0033617">
    <property type="term" value="P:mitochondrial respiratory chain complex IV assembly"/>
    <property type="evidence" value="ECO:0007669"/>
    <property type="project" value="TreeGrafter"/>
</dbReference>
<proteinExistence type="predicted"/>
<name>A0A9Q0N249_9DIPT</name>
<gene>
    <name evidence="1" type="ORF">Bhyg_07176</name>
</gene>
<dbReference type="AlphaFoldDB" id="A0A9Q0N249"/>
<dbReference type="InterPro" id="IPR014807">
    <property type="entry name" value="Coa1"/>
</dbReference>
<protein>
    <submittedName>
        <fullName evidence="1">Uncharacterized protein</fullName>
    </submittedName>
</protein>
<evidence type="ECO:0000313" key="2">
    <source>
        <dbReference type="Proteomes" id="UP001151699"/>
    </source>
</evidence>
<dbReference type="OrthoDB" id="10037790at2759"/>
<sequence length="93" mass="10712">MKMLRAHAGSVNYLGQPIKETGFDLSDSERNYCDGNKAHFEVSVKGPKDKGKMFFWAERKETKEWFINRLEVEFDSVPGKRLVVQKSSQTDVL</sequence>
<dbReference type="Pfam" id="PF08695">
    <property type="entry name" value="Coa1"/>
    <property type="match status" value="1"/>
</dbReference>
<dbReference type="PANTHER" id="PTHR47148:SF1">
    <property type="entry name" value="CYTOCHROME C OXIDASE ASSEMBLY FACTOR 1 HOMOLOG"/>
    <property type="match status" value="1"/>
</dbReference>
<accession>A0A9Q0N249</accession>
<comment type="caution">
    <text evidence="1">The sequence shown here is derived from an EMBL/GenBank/DDBJ whole genome shotgun (WGS) entry which is preliminary data.</text>
</comment>
<organism evidence="1 2">
    <name type="scientific">Pseudolycoriella hygida</name>
    <dbReference type="NCBI Taxonomy" id="35572"/>
    <lineage>
        <taxon>Eukaryota</taxon>
        <taxon>Metazoa</taxon>
        <taxon>Ecdysozoa</taxon>
        <taxon>Arthropoda</taxon>
        <taxon>Hexapoda</taxon>
        <taxon>Insecta</taxon>
        <taxon>Pterygota</taxon>
        <taxon>Neoptera</taxon>
        <taxon>Endopterygota</taxon>
        <taxon>Diptera</taxon>
        <taxon>Nematocera</taxon>
        <taxon>Sciaroidea</taxon>
        <taxon>Sciaridae</taxon>
        <taxon>Pseudolycoriella</taxon>
    </lineage>
</organism>
<evidence type="ECO:0000313" key="1">
    <source>
        <dbReference type="EMBL" id="KAJ6642229.1"/>
    </source>
</evidence>
<dbReference type="EMBL" id="WJQU01000002">
    <property type="protein sequence ID" value="KAJ6642229.1"/>
    <property type="molecule type" value="Genomic_DNA"/>
</dbReference>
<dbReference type="GO" id="GO:0032981">
    <property type="term" value="P:mitochondrial respiratory chain complex I assembly"/>
    <property type="evidence" value="ECO:0007669"/>
    <property type="project" value="TreeGrafter"/>
</dbReference>
<dbReference type="Proteomes" id="UP001151699">
    <property type="component" value="Chromosome B"/>
</dbReference>
<keyword evidence="2" id="KW-1185">Reference proteome</keyword>
<dbReference type="GO" id="GO:0005743">
    <property type="term" value="C:mitochondrial inner membrane"/>
    <property type="evidence" value="ECO:0007669"/>
    <property type="project" value="TreeGrafter"/>
</dbReference>